<evidence type="ECO:0000259" key="6">
    <source>
        <dbReference type="PROSITE" id="PS50830"/>
    </source>
</evidence>
<dbReference type="AlphaFoldDB" id="A0A1X2HLV1"/>
<dbReference type="PROSITE" id="PS50830">
    <property type="entry name" value="TNASE_3"/>
    <property type="match status" value="1"/>
</dbReference>
<comment type="caution">
    <text evidence="7">The sequence shown here is derived from an EMBL/GenBank/DDBJ whole genome shotgun (WGS) entry which is preliminary data.</text>
</comment>
<keyword evidence="5" id="KW-0106">Calcium</keyword>
<dbReference type="GO" id="GO:0004519">
    <property type="term" value="F:endonuclease activity"/>
    <property type="evidence" value="ECO:0007669"/>
    <property type="project" value="UniProtKB-KW"/>
</dbReference>
<sequence length="235" mass="26779">MSQHDAERHKKVILSRPPRSRWFPGVVQCQGRHDYEDSYADELVAQYWRPVLTIVAVGLSLRWLGKRLTGTRYETAAHIPPDVYSKQTWIRGRVTSVGDSDNFRLYHTPGFGWGWLRKVPNTRKELKDQTIAVRIAGVDAPEGAHFGMPAQPFSAESKTFLTKMVLGRNVHVQLLSLDRYSRAVCMVELRRPPFFFRKNVSVEMCKAGMASIYTAKGAEYGNHFEALQKAQARAQ</sequence>
<comment type="similarity">
    <text evidence="1">Belongs to the LCL3 family.</text>
</comment>
<evidence type="ECO:0000256" key="2">
    <source>
        <dbReference type="ARBA" id="ARBA00022722"/>
    </source>
</evidence>
<proteinExistence type="inferred from homology"/>
<evidence type="ECO:0000256" key="3">
    <source>
        <dbReference type="ARBA" id="ARBA00022759"/>
    </source>
</evidence>
<dbReference type="Gene3D" id="2.40.50.90">
    <property type="match status" value="1"/>
</dbReference>
<dbReference type="STRING" id="13706.A0A1X2HLV1"/>
<reference evidence="7 8" key="1">
    <citation type="submission" date="2016-07" db="EMBL/GenBank/DDBJ databases">
        <title>Pervasive Adenine N6-methylation of Active Genes in Fungi.</title>
        <authorList>
            <consortium name="DOE Joint Genome Institute"/>
            <person name="Mondo S.J."/>
            <person name="Dannebaum R.O."/>
            <person name="Kuo R.C."/>
            <person name="Labutti K."/>
            <person name="Haridas S."/>
            <person name="Kuo A."/>
            <person name="Salamov A."/>
            <person name="Ahrendt S.R."/>
            <person name="Lipzen A."/>
            <person name="Sullivan W."/>
            <person name="Andreopoulos W.B."/>
            <person name="Clum A."/>
            <person name="Lindquist E."/>
            <person name="Daum C."/>
            <person name="Ramamoorthy G.K."/>
            <person name="Gryganskyi A."/>
            <person name="Culley D."/>
            <person name="Magnuson J.K."/>
            <person name="James T.Y."/>
            <person name="O'Malley M.A."/>
            <person name="Stajich J.E."/>
            <person name="Spatafora J.W."/>
            <person name="Visel A."/>
            <person name="Grigoriev I.V."/>
        </authorList>
    </citation>
    <scope>NUCLEOTIDE SEQUENCE [LARGE SCALE GENOMIC DNA]</scope>
    <source>
        <strain evidence="7 8">NRRL 2496</strain>
    </source>
</reference>
<evidence type="ECO:0000256" key="1">
    <source>
        <dbReference type="ARBA" id="ARBA00005435"/>
    </source>
</evidence>
<dbReference type="SUPFAM" id="SSF50199">
    <property type="entry name" value="Staphylococcal nuclease"/>
    <property type="match status" value="1"/>
</dbReference>
<evidence type="ECO:0000313" key="7">
    <source>
        <dbReference type="EMBL" id="ORZ00364.1"/>
    </source>
</evidence>
<feature type="domain" description="TNase-like" evidence="6">
    <location>
        <begin position="88"/>
        <end position="235"/>
    </location>
</feature>
<dbReference type="EMBL" id="MCGN01000002">
    <property type="protein sequence ID" value="ORZ00364.1"/>
    <property type="molecule type" value="Genomic_DNA"/>
</dbReference>
<dbReference type="PANTHER" id="PTHR12302">
    <property type="entry name" value="EBNA2 BINDING PROTEIN P100"/>
    <property type="match status" value="1"/>
</dbReference>
<dbReference type="GO" id="GO:0016787">
    <property type="term" value="F:hydrolase activity"/>
    <property type="evidence" value="ECO:0007669"/>
    <property type="project" value="UniProtKB-KW"/>
</dbReference>
<protein>
    <recommendedName>
        <fullName evidence="6">TNase-like domain-containing protein</fullName>
    </recommendedName>
</protein>
<keyword evidence="4" id="KW-0378">Hydrolase</keyword>
<dbReference type="OMA" id="CKAGMAS"/>
<dbReference type="Pfam" id="PF00565">
    <property type="entry name" value="SNase"/>
    <property type="match status" value="1"/>
</dbReference>
<gene>
    <name evidence="7" type="ORF">BCR43DRAFT_434868</name>
</gene>
<accession>A0A1X2HLV1</accession>
<dbReference type="GO" id="GO:0005739">
    <property type="term" value="C:mitochondrion"/>
    <property type="evidence" value="ECO:0007669"/>
    <property type="project" value="TreeGrafter"/>
</dbReference>
<dbReference type="Proteomes" id="UP000242180">
    <property type="component" value="Unassembled WGS sequence"/>
</dbReference>
<keyword evidence="2" id="KW-0540">Nuclease</keyword>
<dbReference type="InParanoid" id="A0A1X2HLV1"/>
<keyword evidence="3" id="KW-0255">Endonuclease</keyword>
<evidence type="ECO:0000256" key="5">
    <source>
        <dbReference type="ARBA" id="ARBA00022837"/>
    </source>
</evidence>
<keyword evidence="8" id="KW-1185">Reference proteome</keyword>
<dbReference type="FunCoup" id="A0A1X2HLV1">
    <property type="interactions" value="4"/>
</dbReference>
<dbReference type="InterPro" id="IPR035437">
    <property type="entry name" value="SNase_OB-fold_sf"/>
</dbReference>
<dbReference type="InterPro" id="IPR016071">
    <property type="entry name" value="Staphylococal_nuclease_OB-fold"/>
</dbReference>
<organism evidence="7 8">
    <name type="scientific">Syncephalastrum racemosum</name>
    <name type="common">Filamentous fungus</name>
    <dbReference type="NCBI Taxonomy" id="13706"/>
    <lineage>
        <taxon>Eukaryota</taxon>
        <taxon>Fungi</taxon>
        <taxon>Fungi incertae sedis</taxon>
        <taxon>Mucoromycota</taxon>
        <taxon>Mucoromycotina</taxon>
        <taxon>Mucoromycetes</taxon>
        <taxon>Mucorales</taxon>
        <taxon>Syncephalastraceae</taxon>
        <taxon>Syncephalastrum</taxon>
    </lineage>
</organism>
<evidence type="ECO:0000256" key="4">
    <source>
        <dbReference type="ARBA" id="ARBA00022801"/>
    </source>
</evidence>
<name>A0A1X2HLV1_SYNRA</name>
<dbReference type="SMART" id="SM00318">
    <property type="entry name" value="SNc"/>
    <property type="match status" value="1"/>
</dbReference>
<dbReference type="OrthoDB" id="430293at2759"/>
<dbReference type="PANTHER" id="PTHR12302:SF3">
    <property type="entry name" value="SERINE_THREONINE-PROTEIN KINASE 31"/>
    <property type="match status" value="1"/>
</dbReference>
<evidence type="ECO:0000313" key="8">
    <source>
        <dbReference type="Proteomes" id="UP000242180"/>
    </source>
</evidence>